<dbReference type="GO" id="GO:0007264">
    <property type="term" value="P:small GTPase-mediated signal transduction"/>
    <property type="evidence" value="ECO:0007669"/>
    <property type="project" value="InterPro"/>
</dbReference>
<proteinExistence type="inferred from homology"/>
<dbReference type="PANTHER" id="PTHR24072">
    <property type="entry name" value="RHO FAMILY GTPASE"/>
    <property type="match status" value="1"/>
</dbReference>
<evidence type="ECO:0000256" key="4">
    <source>
        <dbReference type="ARBA" id="ARBA00023288"/>
    </source>
</evidence>
<name>A0A1U8BDI2_NELNU</name>
<keyword evidence="2" id="KW-0547">Nucleotide-binding</keyword>
<evidence type="ECO:0000313" key="6">
    <source>
        <dbReference type="RefSeq" id="XP_010279492.1"/>
    </source>
</evidence>
<dbReference type="GeneID" id="104613398"/>
<dbReference type="InterPro" id="IPR027417">
    <property type="entry name" value="P-loop_NTPase"/>
</dbReference>
<dbReference type="OrthoDB" id="8830751at2759"/>
<dbReference type="GO" id="GO:0005525">
    <property type="term" value="F:GTP binding"/>
    <property type="evidence" value="ECO:0007669"/>
    <property type="project" value="UniProtKB-KW"/>
</dbReference>
<keyword evidence="4" id="KW-0449">Lipoprotein</keyword>
<dbReference type="InterPro" id="IPR003578">
    <property type="entry name" value="Small_GTPase_Rho"/>
</dbReference>
<dbReference type="Proteomes" id="UP000189703">
    <property type="component" value="Unplaced"/>
</dbReference>
<protein>
    <submittedName>
        <fullName evidence="6">Rac-like GTP-binding protein 2</fullName>
    </submittedName>
</protein>
<dbReference type="InParanoid" id="A0A1U8BDI2"/>
<keyword evidence="5" id="KW-1185">Reference proteome</keyword>
<dbReference type="InterPro" id="IPR001806">
    <property type="entry name" value="Small_GTPase"/>
</dbReference>
<keyword evidence="3" id="KW-0342">GTP-binding</keyword>
<gene>
    <name evidence="6" type="primary">LOC104613398</name>
</gene>
<dbReference type="SMART" id="SM00174">
    <property type="entry name" value="RHO"/>
    <property type="match status" value="1"/>
</dbReference>
<accession>A0A1U8BDI2</accession>
<dbReference type="eggNOG" id="KOG0393">
    <property type="taxonomic scope" value="Eukaryota"/>
</dbReference>
<dbReference type="KEGG" id="nnu:104613398"/>
<evidence type="ECO:0000256" key="3">
    <source>
        <dbReference type="ARBA" id="ARBA00023134"/>
    </source>
</evidence>
<reference evidence="6" key="1">
    <citation type="submission" date="2025-08" db="UniProtKB">
        <authorList>
            <consortium name="RefSeq"/>
        </authorList>
    </citation>
    <scope>IDENTIFICATION</scope>
</reference>
<dbReference type="SUPFAM" id="SSF52540">
    <property type="entry name" value="P-loop containing nucleoside triphosphate hydrolases"/>
    <property type="match status" value="1"/>
</dbReference>
<dbReference type="STRING" id="4432.A0A1U8BDI2"/>
<sequence length="142" mass="15685">MGVGRALIKGMIPLRDCLAMMNSDPFTIQEQGMSALRWLGESGLPPPWSPELGYEEERVAHNVTASAERYLADHIGSGAITSAQGEELREQIGATAYIECSSKTQQNIRAVFDTAIKVVLQPPRRKDMDRKKSHIRYLGGVD</sequence>
<dbReference type="Pfam" id="PF00071">
    <property type="entry name" value="Ras"/>
    <property type="match status" value="1"/>
</dbReference>
<evidence type="ECO:0000313" key="5">
    <source>
        <dbReference type="Proteomes" id="UP000189703"/>
    </source>
</evidence>
<dbReference type="AlphaFoldDB" id="A0A1U8BDI2"/>
<dbReference type="GO" id="GO:0003924">
    <property type="term" value="F:GTPase activity"/>
    <property type="evidence" value="ECO:0007669"/>
    <property type="project" value="InterPro"/>
</dbReference>
<evidence type="ECO:0000256" key="1">
    <source>
        <dbReference type="ARBA" id="ARBA00010142"/>
    </source>
</evidence>
<comment type="similarity">
    <text evidence="1">Belongs to the small GTPase superfamily. Rho family.</text>
</comment>
<organism evidence="5 6">
    <name type="scientific">Nelumbo nucifera</name>
    <name type="common">Sacred lotus</name>
    <dbReference type="NCBI Taxonomy" id="4432"/>
    <lineage>
        <taxon>Eukaryota</taxon>
        <taxon>Viridiplantae</taxon>
        <taxon>Streptophyta</taxon>
        <taxon>Embryophyta</taxon>
        <taxon>Tracheophyta</taxon>
        <taxon>Spermatophyta</taxon>
        <taxon>Magnoliopsida</taxon>
        <taxon>Proteales</taxon>
        <taxon>Nelumbonaceae</taxon>
        <taxon>Nelumbo</taxon>
    </lineage>
</organism>
<dbReference type="Gene3D" id="3.40.50.300">
    <property type="entry name" value="P-loop containing nucleotide triphosphate hydrolases"/>
    <property type="match status" value="1"/>
</dbReference>
<evidence type="ECO:0000256" key="2">
    <source>
        <dbReference type="ARBA" id="ARBA00022741"/>
    </source>
</evidence>
<dbReference type="RefSeq" id="XP_010279492.1">
    <property type="nucleotide sequence ID" value="XM_010281190.1"/>
</dbReference>